<dbReference type="Proteomes" id="UP000037460">
    <property type="component" value="Unassembled WGS sequence"/>
</dbReference>
<dbReference type="EMBL" id="JWZX01002796">
    <property type="protein sequence ID" value="KOO26822.1"/>
    <property type="molecule type" value="Genomic_DNA"/>
</dbReference>
<evidence type="ECO:0000313" key="3">
    <source>
        <dbReference type="Proteomes" id="UP000037460"/>
    </source>
</evidence>
<dbReference type="AlphaFoldDB" id="A0A0M0JKF2"/>
<organism evidence="2 3">
    <name type="scientific">Chrysochromulina tobinii</name>
    <dbReference type="NCBI Taxonomy" id="1460289"/>
    <lineage>
        <taxon>Eukaryota</taxon>
        <taxon>Haptista</taxon>
        <taxon>Haptophyta</taxon>
        <taxon>Prymnesiophyceae</taxon>
        <taxon>Prymnesiales</taxon>
        <taxon>Chrysochromulinaceae</taxon>
        <taxon>Chrysochromulina</taxon>
    </lineage>
</organism>
<name>A0A0M0JKF2_9EUKA</name>
<protein>
    <submittedName>
        <fullName evidence="2">Uncharacterized protein</fullName>
    </submittedName>
</protein>
<dbReference type="OrthoDB" id="10425407at2759"/>
<keyword evidence="3" id="KW-1185">Reference proteome</keyword>
<gene>
    <name evidence="2" type="ORF">Ctob_006431</name>
</gene>
<evidence type="ECO:0000313" key="2">
    <source>
        <dbReference type="EMBL" id="KOO26822.1"/>
    </source>
</evidence>
<accession>A0A0M0JKF2</accession>
<reference evidence="3" key="1">
    <citation type="journal article" date="2015" name="PLoS Genet.">
        <title>Genome Sequence and Transcriptome Analyses of Chrysochromulina tobin: Metabolic Tools for Enhanced Algal Fitness in the Prominent Order Prymnesiales (Haptophyceae).</title>
        <authorList>
            <person name="Hovde B.T."/>
            <person name="Deodato C.R."/>
            <person name="Hunsperger H.M."/>
            <person name="Ryken S.A."/>
            <person name="Yost W."/>
            <person name="Jha R.K."/>
            <person name="Patterson J."/>
            <person name="Monnat R.J. Jr."/>
            <person name="Barlow S.B."/>
            <person name="Starkenburg S.R."/>
            <person name="Cattolico R.A."/>
        </authorList>
    </citation>
    <scope>NUCLEOTIDE SEQUENCE</scope>
    <source>
        <strain evidence="3">CCMP291</strain>
    </source>
</reference>
<comment type="caution">
    <text evidence="2">The sequence shown here is derived from an EMBL/GenBank/DDBJ whole genome shotgun (WGS) entry which is preliminary data.</text>
</comment>
<sequence length="476" mass="51859">MALATFRASGSGKLEASSSGLQSAPAETLLNTFDQTVQRPTLGASDSLYWGANYEPVANDELVLTQLVVTLTEPPAPDADGNVPELEVSLAPPGGAAVCVAALTRMAVAADPTFPNSGTFEARKLDSCPANEPGLCLSVRIKGSPTPLFETPLEKLAIGGEGCLVGKVPLPGGKLAAFAPEGAPAPLGSATLLCSWRKQRALPPSFTGLDRRRGLTMRYTAPDHREQQTERTALWRTEMTEVTKVPKYPLYVEEYDQLPWAQPWLPPYIPHHMYGDPQTQKTRNDYLDGAKEMKRLFHSQAVCVQLATLMEVLPTCATAGKAVDALEAVHAFLEDHRDIDEETVAISPNGVRTTTVATVRYNNLPQIDAAATLKLVRRLRLPFERLVRNVWMEGPEVYYDRAKAALEKLLAKEVARRKSLQTDPPPSGPADTLTRRMGVVMSATRIHEGKHAPRTGLLNFPGKPLATKEKVRKFGE</sequence>
<evidence type="ECO:0000256" key="1">
    <source>
        <dbReference type="SAM" id="MobiDB-lite"/>
    </source>
</evidence>
<feature type="region of interest" description="Disordered" evidence="1">
    <location>
        <begin position="1"/>
        <end position="21"/>
    </location>
</feature>
<proteinExistence type="predicted"/>